<sequence>MEISGDGIADVALKQFASWEKKRKPLTRTNGVKEWVPFSGIVVQEKNSNKLTCLAAATGMKCLPQKHIAKAQGVILHDWHAEILAIRSFNRFLLDECLALLNSEKKSSQYLRLREEHERTEMDFQPFALIDGLDIHMYCSEAPCGDASMELIMSQQEDSTPWDLPTPSNTSTSTSPPTTSTDPPTLHGRGYFSHLGITRRKPSRPDAPPTLSKSCTDKLASTQSTSLLSSLTSLLISPQNMYLTSLILPSSQLSNIAVTRAFSPSGRLKPLQGKTWGGGYTFTPFRVLSTEREFEHSRRSGKGGEKVASNLASSWTRYGSETVIGGTLQGRKQGDVRGASRVCKRRMWRVALEVAVRAGVPLVEGVLRQRRYGDVKGGMLLEGRRRVKGDVRGVMGVLRQRRYGDVKGGMLLEGRRRVKGDVRGVMGGWVRNEGDEEFGVEGVDV</sequence>
<comment type="caution">
    <text evidence="3">The sequence shown here is derived from an EMBL/GenBank/DDBJ whole genome shotgun (WGS) entry which is preliminary data.</text>
</comment>
<reference evidence="3" key="1">
    <citation type="submission" date="2021-07" db="EMBL/GenBank/DDBJ databases">
        <authorList>
            <person name="Durling M."/>
        </authorList>
    </citation>
    <scope>NUCLEOTIDE SEQUENCE</scope>
</reference>
<dbReference type="GO" id="GO:0003723">
    <property type="term" value="F:RNA binding"/>
    <property type="evidence" value="ECO:0007669"/>
    <property type="project" value="InterPro"/>
</dbReference>
<evidence type="ECO:0000313" key="3">
    <source>
        <dbReference type="EMBL" id="CAG8962485.1"/>
    </source>
</evidence>
<dbReference type="InterPro" id="IPR042935">
    <property type="entry name" value="Tad1"/>
</dbReference>
<keyword evidence="4" id="KW-1185">Reference proteome</keyword>
<dbReference type="OrthoDB" id="10268011at2759"/>
<protein>
    <recommendedName>
        <fullName evidence="2">A to I editase domain-containing protein</fullName>
    </recommendedName>
</protein>
<evidence type="ECO:0000259" key="2">
    <source>
        <dbReference type="PROSITE" id="PS50141"/>
    </source>
</evidence>
<dbReference type="Pfam" id="PF02137">
    <property type="entry name" value="A_deamin"/>
    <property type="match status" value="1"/>
</dbReference>
<dbReference type="AlphaFoldDB" id="A0A9N9L8N8"/>
<name>A0A9N9L8N8_9HELO</name>
<evidence type="ECO:0000313" key="4">
    <source>
        <dbReference type="Proteomes" id="UP000696280"/>
    </source>
</evidence>
<accession>A0A9N9L8N8</accession>
<evidence type="ECO:0000256" key="1">
    <source>
        <dbReference type="SAM" id="MobiDB-lite"/>
    </source>
</evidence>
<dbReference type="InterPro" id="IPR002466">
    <property type="entry name" value="A_deamin"/>
</dbReference>
<proteinExistence type="predicted"/>
<dbReference type="GO" id="GO:0002100">
    <property type="term" value="P:tRNA wobble adenosine to inosine editing"/>
    <property type="evidence" value="ECO:0007669"/>
    <property type="project" value="InterPro"/>
</dbReference>
<gene>
    <name evidence="3" type="ORF">HYFRA_00014220</name>
</gene>
<dbReference type="PANTHER" id="PTHR47803">
    <property type="entry name" value="TRNA-SPECIFIC ADENOSINE DEAMINASE 1"/>
    <property type="match status" value="1"/>
</dbReference>
<dbReference type="GO" id="GO:0043829">
    <property type="term" value="F:tRNA-specific adenosine-37 deaminase activity"/>
    <property type="evidence" value="ECO:0007669"/>
    <property type="project" value="TreeGrafter"/>
</dbReference>
<dbReference type="PANTHER" id="PTHR47803:SF1">
    <property type="entry name" value="TRNA-SPECIFIC ADENOSINE DEAMINASE 1"/>
    <property type="match status" value="1"/>
</dbReference>
<dbReference type="EMBL" id="CAJVRL010000137">
    <property type="protein sequence ID" value="CAG8962485.1"/>
    <property type="molecule type" value="Genomic_DNA"/>
</dbReference>
<dbReference type="PROSITE" id="PS50141">
    <property type="entry name" value="A_DEAMIN_EDITASE"/>
    <property type="match status" value="1"/>
</dbReference>
<dbReference type="SMART" id="SM00552">
    <property type="entry name" value="ADEAMc"/>
    <property type="match status" value="1"/>
</dbReference>
<organism evidence="3 4">
    <name type="scientific">Hymenoscyphus fraxineus</name>
    <dbReference type="NCBI Taxonomy" id="746836"/>
    <lineage>
        <taxon>Eukaryota</taxon>
        <taxon>Fungi</taxon>
        <taxon>Dikarya</taxon>
        <taxon>Ascomycota</taxon>
        <taxon>Pezizomycotina</taxon>
        <taxon>Leotiomycetes</taxon>
        <taxon>Helotiales</taxon>
        <taxon>Helotiaceae</taxon>
        <taxon>Hymenoscyphus</taxon>
    </lineage>
</organism>
<feature type="compositionally biased region" description="Low complexity" evidence="1">
    <location>
        <begin position="165"/>
        <end position="185"/>
    </location>
</feature>
<feature type="domain" description="A to I editase" evidence="2">
    <location>
        <begin position="55"/>
        <end position="347"/>
    </location>
</feature>
<dbReference type="Proteomes" id="UP000696280">
    <property type="component" value="Unassembled WGS sequence"/>
</dbReference>
<feature type="region of interest" description="Disordered" evidence="1">
    <location>
        <begin position="156"/>
        <end position="216"/>
    </location>
</feature>